<evidence type="ECO:0000313" key="3">
    <source>
        <dbReference type="Proteomes" id="UP000095759"/>
    </source>
</evidence>
<dbReference type="InterPro" id="IPR003029">
    <property type="entry name" value="S1_domain"/>
</dbReference>
<keyword evidence="3" id="KW-1185">Reference proteome</keyword>
<dbReference type="PROSITE" id="PS50126">
    <property type="entry name" value="S1"/>
    <property type="match status" value="1"/>
</dbReference>
<protein>
    <recommendedName>
        <fullName evidence="1">S1 motif domain-containing protein</fullName>
    </recommendedName>
</protein>
<feature type="domain" description="S1 motif" evidence="1">
    <location>
        <begin position="15"/>
        <end position="87"/>
    </location>
</feature>
<reference evidence="2 3" key="1">
    <citation type="submission" date="2016-08" db="EMBL/GenBank/DDBJ databases">
        <title>Complete genome sequence of Streptomyces agglomeratus strain 6-3-2, a novel anti-MRSA actinomycete isolated from Wuli of Tebit, China.</title>
        <authorList>
            <person name="Chen X."/>
        </authorList>
    </citation>
    <scope>NUCLEOTIDE SEQUENCE [LARGE SCALE GENOMIC DNA]</scope>
    <source>
        <strain evidence="2 3">6-3-2</strain>
    </source>
</reference>
<dbReference type="InterPro" id="IPR012340">
    <property type="entry name" value="NA-bd_OB-fold"/>
</dbReference>
<organism evidence="2 3">
    <name type="scientific">Streptomyces agglomeratus</name>
    <dbReference type="NCBI Taxonomy" id="285458"/>
    <lineage>
        <taxon>Bacteria</taxon>
        <taxon>Bacillati</taxon>
        <taxon>Actinomycetota</taxon>
        <taxon>Actinomycetes</taxon>
        <taxon>Kitasatosporales</taxon>
        <taxon>Streptomycetaceae</taxon>
        <taxon>Streptomyces</taxon>
    </lineage>
</organism>
<gene>
    <name evidence="2" type="ORF">AS594_13630</name>
</gene>
<evidence type="ECO:0000313" key="2">
    <source>
        <dbReference type="EMBL" id="OEJ25374.1"/>
    </source>
</evidence>
<dbReference type="Gene3D" id="2.40.50.140">
    <property type="entry name" value="Nucleic acid-binding proteins"/>
    <property type="match status" value="1"/>
</dbReference>
<evidence type="ECO:0000259" key="1">
    <source>
        <dbReference type="PROSITE" id="PS50126"/>
    </source>
</evidence>
<dbReference type="OrthoDB" id="4249166at2"/>
<dbReference type="STRING" id="285458.BGM19_23180"/>
<dbReference type="AlphaFoldDB" id="A0A1E5P7K8"/>
<proteinExistence type="predicted"/>
<comment type="caution">
    <text evidence="2">The sequence shown here is derived from an EMBL/GenBank/DDBJ whole genome shotgun (WGS) entry which is preliminary data.</text>
</comment>
<name>A0A1E5P7K8_9ACTN</name>
<dbReference type="SUPFAM" id="SSF50249">
    <property type="entry name" value="Nucleic acid-binding proteins"/>
    <property type="match status" value="1"/>
</dbReference>
<dbReference type="GO" id="GO:0003676">
    <property type="term" value="F:nucleic acid binding"/>
    <property type="evidence" value="ECO:0007669"/>
    <property type="project" value="InterPro"/>
</dbReference>
<accession>A0A1E5P7K8</accession>
<dbReference type="Proteomes" id="UP000095759">
    <property type="component" value="Unassembled WGS sequence"/>
</dbReference>
<dbReference type="RefSeq" id="WP_069927301.1">
    <property type="nucleotide sequence ID" value="NZ_MEHI01000001.1"/>
</dbReference>
<dbReference type="EMBL" id="MEHJ01000001">
    <property type="protein sequence ID" value="OEJ25374.1"/>
    <property type="molecule type" value="Genomic_DNA"/>
</dbReference>
<sequence>MRDAWTALKQEFPFGSEVTGTVDRVAPFGIFISIDGGRPGSAFADVAGMHHGGTDGSLVMWPEVGDPVTGVVVDHTDGHEQLKLHLR</sequence>